<feature type="transmembrane region" description="Helical" evidence="5">
    <location>
        <begin position="35"/>
        <end position="55"/>
    </location>
</feature>
<dbReference type="RefSeq" id="WP_072868756.1">
    <property type="nucleotide sequence ID" value="NZ_FQZM01000018.1"/>
</dbReference>
<feature type="transmembrane region" description="Helical" evidence="5">
    <location>
        <begin position="147"/>
        <end position="164"/>
    </location>
</feature>
<evidence type="ECO:0000256" key="1">
    <source>
        <dbReference type="ARBA" id="ARBA00004141"/>
    </source>
</evidence>
<feature type="transmembrane region" description="Helical" evidence="5">
    <location>
        <begin position="262"/>
        <end position="282"/>
    </location>
</feature>
<dbReference type="Proteomes" id="UP000184529">
    <property type="component" value="Unassembled WGS sequence"/>
</dbReference>
<evidence type="ECO:0000313" key="6">
    <source>
        <dbReference type="EMBL" id="SHJ05698.1"/>
    </source>
</evidence>
<feature type="transmembrane region" description="Helical" evidence="5">
    <location>
        <begin position="380"/>
        <end position="401"/>
    </location>
</feature>
<gene>
    <name evidence="6" type="ORF">SAMN02745219_01653</name>
</gene>
<comment type="subcellular location">
    <subcellularLocation>
        <location evidence="1">Membrane</location>
        <topology evidence="1">Multi-pass membrane protein</topology>
    </subcellularLocation>
</comment>
<name>A0A1M6G6V1_9FIRM</name>
<dbReference type="GO" id="GO:0016020">
    <property type="term" value="C:membrane"/>
    <property type="evidence" value="ECO:0007669"/>
    <property type="project" value="UniProtKB-SubCell"/>
</dbReference>
<accession>A0A1M6G6V1</accession>
<feature type="transmembrane region" description="Helical" evidence="5">
    <location>
        <begin position="413"/>
        <end position="440"/>
    </location>
</feature>
<keyword evidence="2 5" id="KW-0812">Transmembrane</keyword>
<keyword evidence="7" id="KW-1185">Reference proteome</keyword>
<keyword evidence="4 5" id="KW-0472">Membrane</keyword>
<keyword evidence="3 5" id="KW-1133">Transmembrane helix</keyword>
<feature type="transmembrane region" description="Helical" evidence="5">
    <location>
        <begin position="91"/>
        <end position="109"/>
    </location>
</feature>
<feature type="transmembrane region" description="Helical" evidence="5">
    <location>
        <begin position="202"/>
        <end position="225"/>
    </location>
</feature>
<dbReference type="InterPro" id="IPR006043">
    <property type="entry name" value="NCS2"/>
</dbReference>
<organism evidence="6 7">
    <name type="scientific">Desulfofundulus thermosubterraneus DSM 16057</name>
    <dbReference type="NCBI Taxonomy" id="1121432"/>
    <lineage>
        <taxon>Bacteria</taxon>
        <taxon>Bacillati</taxon>
        <taxon>Bacillota</taxon>
        <taxon>Clostridia</taxon>
        <taxon>Eubacteriales</taxon>
        <taxon>Peptococcaceae</taxon>
        <taxon>Desulfofundulus</taxon>
    </lineage>
</organism>
<proteinExistence type="predicted"/>
<dbReference type="OrthoDB" id="354989at2"/>
<evidence type="ECO:0000256" key="2">
    <source>
        <dbReference type="ARBA" id="ARBA00022692"/>
    </source>
</evidence>
<evidence type="ECO:0000256" key="4">
    <source>
        <dbReference type="ARBA" id="ARBA00023136"/>
    </source>
</evidence>
<feature type="transmembrane region" description="Helical" evidence="5">
    <location>
        <begin position="115"/>
        <end position="135"/>
    </location>
</feature>
<dbReference type="AlphaFoldDB" id="A0A1M6G6V1"/>
<dbReference type="STRING" id="1121432.SAMN02745219_01653"/>
<feature type="transmembrane region" description="Helical" evidence="5">
    <location>
        <begin position="354"/>
        <end position="374"/>
    </location>
</feature>
<dbReference type="GO" id="GO:0015205">
    <property type="term" value="F:nucleobase transmembrane transporter activity"/>
    <property type="evidence" value="ECO:0007669"/>
    <property type="project" value="UniProtKB-ARBA"/>
</dbReference>
<dbReference type="EMBL" id="FQZM01000018">
    <property type="protein sequence ID" value="SHJ05698.1"/>
    <property type="molecule type" value="Genomic_DNA"/>
</dbReference>
<evidence type="ECO:0000313" key="7">
    <source>
        <dbReference type="Proteomes" id="UP000184529"/>
    </source>
</evidence>
<feature type="transmembrane region" description="Helical" evidence="5">
    <location>
        <begin position="61"/>
        <end position="79"/>
    </location>
</feature>
<sequence>MKNWRAIRPDGVEVPYWPLGPFKMRLPGVHYRWEWADYIQGLVMCAVCLSIIPVLQDTLGMPFEVALAIVVLNGILYCLHALLGDPVVPGWVTPAIPLLIAYVSSYPAGPERMHALIAFELLLGLWCIFLGITGLANRVIASIPPAIKSGVIIGAGISAIYMIFQKGGRFEKFPITITIAIGLAFWMMYAESFKKLAERNKIARVISNLGILPSILLAVFIAALVKESGFPAIEWGISRPDFATLWTDWVPWGKLGWPSIDYYIKALPLVLAAYIVIFGDAVQCQAIIRDAQKFRSDDPVDYNPNRAHLIVGIRNTGMSILGPDISMCGPIWAAMTVVTYERWKNGRAAMDSSIGGVGAFRFGTLTGYFILPIVSLVRPILPVALSLTMLIQGFVSLYVGVKESRNIKDLGIAGIVGGMLLAKGAAYAFGAGIIMCLLVYGRNFFKGDSTPNLFAEEKVLQPAEKATGC</sequence>
<evidence type="ECO:0000256" key="3">
    <source>
        <dbReference type="ARBA" id="ARBA00022989"/>
    </source>
</evidence>
<feature type="transmembrane region" description="Helical" evidence="5">
    <location>
        <begin position="170"/>
        <end position="190"/>
    </location>
</feature>
<evidence type="ECO:0000256" key="5">
    <source>
        <dbReference type="SAM" id="Phobius"/>
    </source>
</evidence>
<reference evidence="7" key="1">
    <citation type="submission" date="2016-11" db="EMBL/GenBank/DDBJ databases">
        <authorList>
            <person name="Varghese N."/>
            <person name="Submissions S."/>
        </authorList>
    </citation>
    <scope>NUCLEOTIDE SEQUENCE [LARGE SCALE GENOMIC DNA]</scope>
    <source>
        <strain evidence="7">DSM 16057</strain>
    </source>
</reference>
<dbReference type="Pfam" id="PF00860">
    <property type="entry name" value="Xan_ur_permease"/>
    <property type="match status" value="1"/>
</dbReference>
<protein>
    <submittedName>
        <fullName evidence="6">Permease family protein</fullName>
    </submittedName>
</protein>